<evidence type="ECO:0000313" key="1">
    <source>
        <dbReference type="EMBL" id="PZW36141.1"/>
    </source>
</evidence>
<dbReference type="EMBL" id="QKUF01000001">
    <property type="protein sequence ID" value="PZW36141.1"/>
    <property type="molecule type" value="Genomic_DNA"/>
</dbReference>
<accession>A0A326UE68</accession>
<proteinExistence type="predicted"/>
<dbReference type="RefSeq" id="WP_137686088.1">
    <property type="nucleotide sequence ID" value="NZ_BIFX01000001.1"/>
</dbReference>
<gene>
    <name evidence="1" type="ORF">EI42_00311</name>
</gene>
<dbReference type="Proteomes" id="UP000248806">
    <property type="component" value="Unassembled WGS sequence"/>
</dbReference>
<keyword evidence="2" id="KW-1185">Reference proteome</keyword>
<evidence type="ECO:0000313" key="2">
    <source>
        <dbReference type="Proteomes" id="UP000248806"/>
    </source>
</evidence>
<name>A0A326UE68_THEHA</name>
<organism evidence="1 2">
    <name type="scientific">Thermosporothrix hazakensis</name>
    <dbReference type="NCBI Taxonomy" id="644383"/>
    <lineage>
        <taxon>Bacteria</taxon>
        <taxon>Bacillati</taxon>
        <taxon>Chloroflexota</taxon>
        <taxon>Ktedonobacteria</taxon>
        <taxon>Ktedonobacterales</taxon>
        <taxon>Thermosporotrichaceae</taxon>
        <taxon>Thermosporothrix</taxon>
    </lineage>
</organism>
<protein>
    <submittedName>
        <fullName evidence="1">Uncharacterized protein DUF4388</fullName>
    </submittedName>
</protein>
<sequence length="207" mass="23784">MNISPDRSLATILTTNFFADVVLALGYIQSRRASGRLALRNGERFGVAHLYFKEARLVHVTGDKRASVEVLQDLLCWKKGSVRFDSAVICECDDVSWQQAEVFAHWLALLEMRAVVQGMPRHAVHRILMHLLIVLPRRPIDLPVHARERETERLRALPQLQDTSPALPFLPLQQAFRRATEFAQETARLAVIRTEKLLQERFKDRPE</sequence>
<reference evidence="1 2" key="1">
    <citation type="submission" date="2018-06" db="EMBL/GenBank/DDBJ databases">
        <title>Genomic Encyclopedia of Archaeal and Bacterial Type Strains, Phase II (KMG-II): from individual species to whole genera.</title>
        <authorList>
            <person name="Goeker M."/>
        </authorList>
    </citation>
    <scope>NUCLEOTIDE SEQUENCE [LARGE SCALE GENOMIC DNA]</scope>
    <source>
        <strain evidence="1 2">ATCC BAA-1881</strain>
    </source>
</reference>
<comment type="caution">
    <text evidence="1">The sequence shown here is derived from an EMBL/GenBank/DDBJ whole genome shotgun (WGS) entry which is preliminary data.</text>
</comment>
<dbReference type="OrthoDB" id="148818at2"/>
<dbReference type="AlphaFoldDB" id="A0A326UE68"/>